<dbReference type="GO" id="GO:0008270">
    <property type="term" value="F:zinc ion binding"/>
    <property type="evidence" value="ECO:0007669"/>
    <property type="project" value="UniProtKB-KW"/>
</dbReference>
<proteinExistence type="predicted"/>
<evidence type="ECO:0000256" key="2">
    <source>
        <dbReference type="SAM" id="MobiDB-lite"/>
    </source>
</evidence>
<feature type="domain" description="C2H2-type" evidence="3">
    <location>
        <begin position="118"/>
        <end position="148"/>
    </location>
</feature>
<dbReference type="AlphaFoldDB" id="A0A9P5K012"/>
<dbReference type="InterPro" id="IPR036236">
    <property type="entry name" value="Znf_C2H2_sf"/>
</dbReference>
<dbReference type="Gene3D" id="3.30.160.60">
    <property type="entry name" value="Classic Zinc Finger"/>
    <property type="match status" value="1"/>
</dbReference>
<keyword evidence="1" id="KW-0863">Zinc-finger</keyword>
<feature type="region of interest" description="Disordered" evidence="2">
    <location>
        <begin position="51"/>
        <end position="74"/>
    </location>
</feature>
<evidence type="ECO:0000259" key="3">
    <source>
        <dbReference type="PROSITE" id="PS50157"/>
    </source>
</evidence>
<dbReference type="SUPFAM" id="SSF57667">
    <property type="entry name" value="beta-beta-alpha zinc fingers"/>
    <property type="match status" value="1"/>
</dbReference>
<dbReference type="Pfam" id="PF00096">
    <property type="entry name" value="zf-C2H2"/>
    <property type="match status" value="1"/>
</dbReference>
<name>A0A9P5K012_9AGAM</name>
<dbReference type="EMBL" id="WHVB01000019">
    <property type="protein sequence ID" value="KAF8472958.1"/>
    <property type="molecule type" value="Genomic_DNA"/>
</dbReference>
<dbReference type="OrthoDB" id="3143799at2759"/>
<comment type="caution">
    <text evidence="4">The sequence shown here is derived from an EMBL/GenBank/DDBJ whole genome shotgun (WGS) entry which is preliminary data.</text>
</comment>
<reference evidence="4" key="2">
    <citation type="journal article" date="2020" name="Nat. Commun.">
        <title>Large-scale genome sequencing of mycorrhizal fungi provides insights into the early evolution of symbiotic traits.</title>
        <authorList>
            <person name="Miyauchi S."/>
            <person name="Kiss E."/>
            <person name="Kuo A."/>
            <person name="Drula E."/>
            <person name="Kohler A."/>
            <person name="Sanchez-Garcia M."/>
            <person name="Morin E."/>
            <person name="Andreopoulos B."/>
            <person name="Barry K.W."/>
            <person name="Bonito G."/>
            <person name="Buee M."/>
            <person name="Carver A."/>
            <person name="Chen C."/>
            <person name="Cichocki N."/>
            <person name="Clum A."/>
            <person name="Culley D."/>
            <person name="Crous P.W."/>
            <person name="Fauchery L."/>
            <person name="Girlanda M."/>
            <person name="Hayes R.D."/>
            <person name="Keri Z."/>
            <person name="LaButti K."/>
            <person name="Lipzen A."/>
            <person name="Lombard V."/>
            <person name="Magnuson J."/>
            <person name="Maillard F."/>
            <person name="Murat C."/>
            <person name="Nolan M."/>
            <person name="Ohm R.A."/>
            <person name="Pangilinan J."/>
            <person name="Pereira M.F."/>
            <person name="Perotto S."/>
            <person name="Peter M."/>
            <person name="Pfister S."/>
            <person name="Riley R."/>
            <person name="Sitrit Y."/>
            <person name="Stielow J.B."/>
            <person name="Szollosi G."/>
            <person name="Zifcakova L."/>
            <person name="Stursova M."/>
            <person name="Spatafora J.W."/>
            <person name="Tedersoo L."/>
            <person name="Vaario L.M."/>
            <person name="Yamada A."/>
            <person name="Yan M."/>
            <person name="Wang P."/>
            <person name="Xu J."/>
            <person name="Bruns T."/>
            <person name="Baldrian P."/>
            <person name="Vilgalys R."/>
            <person name="Dunand C."/>
            <person name="Henrissat B."/>
            <person name="Grigoriev I.V."/>
            <person name="Hibbett D."/>
            <person name="Nagy L.G."/>
            <person name="Martin F.M."/>
        </authorList>
    </citation>
    <scope>NUCLEOTIDE SEQUENCE</scope>
    <source>
        <strain evidence="4">Prilba</strain>
    </source>
</reference>
<organism evidence="4 5">
    <name type="scientific">Russula ochroleuca</name>
    <dbReference type="NCBI Taxonomy" id="152965"/>
    <lineage>
        <taxon>Eukaryota</taxon>
        <taxon>Fungi</taxon>
        <taxon>Dikarya</taxon>
        <taxon>Basidiomycota</taxon>
        <taxon>Agaricomycotina</taxon>
        <taxon>Agaricomycetes</taxon>
        <taxon>Russulales</taxon>
        <taxon>Russulaceae</taxon>
        <taxon>Russula</taxon>
    </lineage>
</organism>
<protein>
    <recommendedName>
        <fullName evidence="3">C2H2-type domain-containing protein</fullName>
    </recommendedName>
</protein>
<dbReference type="Proteomes" id="UP000759537">
    <property type="component" value="Unassembled WGS sequence"/>
</dbReference>
<dbReference type="PROSITE" id="PS50157">
    <property type="entry name" value="ZINC_FINGER_C2H2_2"/>
    <property type="match status" value="1"/>
</dbReference>
<sequence length="243" mass="27383">MNVHTSPLPPTVSNEPHWSSSVSNPSFHIWQQGFSVQGHSRYSSLAHALSRSGTPAYSPDQVGRSNVSAYPQPSPHVRQDTFLVRDASPVHITPQLGSLVLSQNLVTQTKAHTPHKPHACPNCKRNFERRQELRRHLLSNLPHSILCPAPRCPWVGNRRWSLRKHMKTHPKFNDGREPEQEETQIYDPEKLVESMARGTSTVVAAADTALSMVKKRFAEPDKAGVEAKVWSNRRKVCTERSRS</sequence>
<dbReference type="InterPro" id="IPR013087">
    <property type="entry name" value="Znf_C2H2_type"/>
</dbReference>
<reference evidence="4" key="1">
    <citation type="submission" date="2019-10" db="EMBL/GenBank/DDBJ databases">
        <authorList>
            <consortium name="DOE Joint Genome Institute"/>
            <person name="Kuo A."/>
            <person name="Miyauchi S."/>
            <person name="Kiss E."/>
            <person name="Drula E."/>
            <person name="Kohler A."/>
            <person name="Sanchez-Garcia M."/>
            <person name="Andreopoulos B."/>
            <person name="Barry K.W."/>
            <person name="Bonito G."/>
            <person name="Buee M."/>
            <person name="Carver A."/>
            <person name="Chen C."/>
            <person name="Cichocki N."/>
            <person name="Clum A."/>
            <person name="Culley D."/>
            <person name="Crous P.W."/>
            <person name="Fauchery L."/>
            <person name="Girlanda M."/>
            <person name="Hayes R."/>
            <person name="Keri Z."/>
            <person name="LaButti K."/>
            <person name="Lipzen A."/>
            <person name="Lombard V."/>
            <person name="Magnuson J."/>
            <person name="Maillard F."/>
            <person name="Morin E."/>
            <person name="Murat C."/>
            <person name="Nolan M."/>
            <person name="Ohm R."/>
            <person name="Pangilinan J."/>
            <person name="Pereira M."/>
            <person name="Perotto S."/>
            <person name="Peter M."/>
            <person name="Riley R."/>
            <person name="Sitrit Y."/>
            <person name="Stielow B."/>
            <person name="Szollosi G."/>
            <person name="Zifcakova L."/>
            <person name="Stursova M."/>
            <person name="Spatafora J.W."/>
            <person name="Tedersoo L."/>
            <person name="Vaario L.-M."/>
            <person name="Yamada A."/>
            <person name="Yan M."/>
            <person name="Wang P."/>
            <person name="Xu J."/>
            <person name="Bruns T."/>
            <person name="Baldrian P."/>
            <person name="Vilgalys R."/>
            <person name="Henrissat B."/>
            <person name="Grigoriev I.V."/>
            <person name="Hibbett D."/>
            <person name="Nagy L.G."/>
            <person name="Martin F.M."/>
        </authorList>
    </citation>
    <scope>NUCLEOTIDE SEQUENCE</scope>
    <source>
        <strain evidence="4">Prilba</strain>
    </source>
</reference>
<accession>A0A9P5K012</accession>
<keyword evidence="5" id="KW-1185">Reference proteome</keyword>
<evidence type="ECO:0000313" key="4">
    <source>
        <dbReference type="EMBL" id="KAF8472958.1"/>
    </source>
</evidence>
<gene>
    <name evidence="4" type="ORF">DFH94DRAFT_145626</name>
</gene>
<evidence type="ECO:0000256" key="1">
    <source>
        <dbReference type="PROSITE-ProRule" id="PRU00042"/>
    </source>
</evidence>
<keyword evidence="1" id="KW-0862">Zinc</keyword>
<evidence type="ECO:0000313" key="5">
    <source>
        <dbReference type="Proteomes" id="UP000759537"/>
    </source>
</evidence>
<dbReference type="SMART" id="SM00355">
    <property type="entry name" value="ZnF_C2H2"/>
    <property type="match status" value="2"/>
</dbReference>
<keyword evidence="1" id="KW-0479">Metal-binding</keyword>